<dbReference type="GO" id="GO:0008270">
    <property type="term" value="F:zinc ion binding"/>
    <property type="evidence" value="ECO:0007669"/>
    <property type="project" value="InterPro"/>
</dbReference>
<feature type="compositionally biased region" description="Basic and acidic residues" evidence="4">
    <location>
        <begin position="52"/>
        <end position="63"/>
    </location>
</feature>
<dbReference type="PANTHER" id="PTHR47424:SF5">
    <property type="entry name" value="ZN(II)2CYS6 TRANSCRIPTION FACTOR (EUROFUNG)"/>
    <property type="match status" value="1"/>
</dbReference>
<keyword evidence="2" id="KW-0804">Transcription</keyword>
<accession>A0A8H7W6E1</accession>
<organism evidence="6 7">
    <name type="scientific">Cadophora malorum</name>
    <dbReference type="NCBI Taxonomy" id="108018"/>
    <lineage>
        <taxon>Eukaryota</taxon>
        <taxon>Fungi</taxon>
        <taxon>Dikarya</taxon>
        <taxon>Ascomycota</taxon>
        <taxon>Pezizomycotina</taxon>
        <taxon>Leotiomycetes</taxon>
        <taxon>Helotiales</taxon>
        <taxon>Ploettnerulaceae</taxon>
        <taxon>Cadophora</taxon>
    </lineage>
</organism>
<dbReference type="PANTHER" id="PTHR47424">
    <property type="entry name" value="REGULATORY PROTEIN GAL4"/>
    <property type="match status" value="1"/>
</dbReference>
<dbReference type="OrthoDB" id="3362851at2759"/>
<evidence type="ECO:0000256" key="4">
    <source>
        <dbReference type="SAM" id="MobiDB-lite"/>
    </source>
</evidence>
<evidence type="ECO:0000313" key="6">
    <source>
        <dbReference type="EMBL" id="KAG4412544.1"/>
    </source>
</evidence>
<dbReference type="InterPro" id="IPR007219">
    <property type="entry name" value="XnlR_reg_dom"/>
</dbReference>
<dbReference type="GO" id="GO:0000978">
    <property type="term" value="F:RNA polymerase II cis-regulatory region sequence-specific DNA binding"/>
    <property type="evidence" value="ECO:0007669"/>
    <property type="project" value="TreeGrafter"/>
</dbReference>
<proteinExistence type="predicted"/>
<evidence type="ECO:0000256" key="2">
    <source>
        <dbReference type="ARBA" id="ARBA00023163"/>
    </source>
</evidence>
<keyword evidence="3" id="KW-0539">Nucleus</keyword>
<protein>
    <recommendedName>
        <fullName evidence="5">Xylanolytic transcriptional activator regulatory domain-containing protein</fullName>
    </recommendedName>
</protein>
<dbReference type="SMART" id="SM00906">
    <property type="entry name" value="Fungal_trans"/>
    <property type="match status" value="1"/>
</dbReference>
<keyword evidence="7" id="KW-1185">Reference proteome</keyword>
<dbReference type="InterPro" id="IPR051127">
    <property type="entry name" value="Fungal_SecMet_Regulators"/>
</dbReference>
<dbReference type="CDD" id="cd12148">
    <property type="entry name" value="fungal_TF_MHR"/>
    <property type="match status" value="1"/>
</dbReference>
<dbReference type="GO" id="GO:0000435">
    <property type="term" value="P:positive regulation of transcription from RNA polymerase II promoter by galactose"/>
    <property type="evidence" value="ECO:0007669"/>
    <property type="project" value="TreeGrafter"/>
</dbReference>
<evidence type="ECO:0000256" key="3">
    <source>
        <dbReference type="ARBA" id="ARBA00023242"/>
    </source>
</evidence>
<evidence type="ECO:0000256" key="1">
    <source>
        <dbReference type="ARBA" id="ARBA00023015"/>
    </source>
</evidence>
<dbReference type="GO" id="GO:0005634">
    <property type="term" value="C:nucleus"/>
    <property type="evidence" value="ECO:0007669"/>
    <property type="project" value="TreeGrafter"/>
</dbReference>
<dbReference type="AlphaFoldDB" id="A0A8H7W6E1"/>
<name>A0A8H7W6E1_9HELO</name>
<feature type="domain" description="Xylanolytic transcriptional activator regulatory" evidence="5">
    <location>
        <begin position="243"/>
        <end position="315"/>
    </location>
</feature>
<evidence type="ECO:0000259" key="5">
    <source>
        <dbReference type="SMART" id="SM00906"/>
    </source>
</evidence>
<gene>
    <name evidence="6" type="ORF">IFR04_014325</name>
</gene>
<dbReference type="GO" id="GO:0000981">
    <property type="term" value="F:DNA-binding transcription factor activity, RNA polymerase II-specific"/>
    <property type="evidence" value="ECO:0007669"/>
    <property type="project" value="TreeGrafter"/>
</dbReference>
<feature type="region of interest" description="Disordered" evidence="4">
    <location>
        <begin position="50"/>
        <end position="72"/>
    </location>
</feature>
<dbReference type="Proteomes" id="UP000664132">
    <property type="component" value="Unassembled WGS sequence"/>
</dbReference>
<dbReference type="EMBL" id="JAFJYH010000370">
    <property type="protein sequence ID" value="KAG4412544.1"/>
    <property type="molecule type" value="Genomic_DNA"/>
</dbReference>
<dbReference type="Pfam" id="PF04082">
    <property type="entry name" value="Fungal_trans"/>
    <property type="match status" value="1"/>
</dbReference>
<keyword evidence="1" id="KW-0805">Transcription regulation</keyword>
<dbReference type="GO" id="GO:0006351">
    <property type="term" value="P:DNA-templated transcription"/>
    <property type="evidence" value="ECO:0007669"/>
    <property type="project" value="InterPro"/>
</dbReference>
<sequence length="467" mass="52874">MGPLMTIRKSLIVYLGRFRSGPWFTFHAKPSLVFSVVSLDASPASSSAETEAAQRLEALEDRPPNGFEWDESSDQLRDDVVDDVNGLGLSTNRKTSFLGLASISAAIKVLAKVLPSPVASDDGCHDERRILTGNLLALSDDFKSAELEQVSYHEGQRLIDAYFTHLHVFAPVIQEQTFRATYLANQRRDSPWLGLLNMTSSFISKHGSIWVSRVWGSGHMETLHALTLMGGMYLHYRNRPNLASALLGAAIRIAYNLGLHREFSSSSSHGNNVDREMNRRTWWSIHILDSWGSTLGRPFASDENRLGLPGSMVDDGLGWVPSTQPTNSSPLIHSIEFYRIVSQIQRRLQMCSFLAFREISILDQTLSGWYEALPPSMKSPHPCPPELHDVRNILKWRYLNIRMILHRAVVLDTTERQRPFQNLGSEEQDVVRQSVESEEHEDYLKWQEQVVVVIELCEMMDRWSLVG</sequence>
<comment type="caution">
    <text evidence="6">The sequence shown here is derived from an EMBL/GenBank/DDBJ whole genome shotgun (WGS) entry which is preliminary data.</text>
</comment>
<reference evidence="6" key="1">
    <citation type="submission" date="2021-02" db="EMBL/GenBank/DDBJ databases">
        <title>Genome sequence Cadophora malorum strain M34.</title>
        <authorList>
            <person name="Stefanovic E."/>
            <person name="Vu D."/>
            <person name="Scully C."/>
            <person name="Dijksterhuis J."/>
            <person name="Roader J."/>
            <person name="Houbraken J."/>
        </authorList>
    </citation>
    <scope>NUCLEOTIDE SEQUENCE</scope>
    <source>
        <strain evidence="6">M34</strain>
    </source>
</reference>
<evidence type="ECO:0000313" key="7">
    <source>
        <dbReference type="Proteomes" id="UP000664132"/>
    </source>
</evidence>